<dbReference type="InterPro" id="IPR023627">
    <property type="entry name" value="Rcmb_RecR"/>
</dbReference>
<dbReference type="HAMAP" id="MF_00017">
    <property type="entry name" value="RecR"/>
    <property type="match status" value="1"/>
</dbReference>
<feature type="domain" description="Toprim" evidence="8">
    <location>
        <begin position="81"/>
        <end position="167"/>
    </location>
</feature>
<dbReference type="GO" id="GO:0006310">
    <property type="term" value="P:DNA recombination"/>
    <property type="evidence" value="ECO:0007669"/>
    <property type="project" value="UniProtKB-UniRule"/>
</dbReference>
<dbReference type="RefSeq" id="WP_066350761.1">
    <property type="nucleotide sequence ID" value="NZ_JAUQUD010000009.1"/>
</dbReference>
<dbReference type="GO" id="GO:0006281">
    <property type="term" value="P:DNA repair"/>
    <property type="evidence" value="ECO:0007669"/>
    <property type="project" value="UniProtKB-UniRule"/>
</dbReference>
<dbReference type="NCBIfam" id="TIGR00615">
    <property type="entry name" value="recR"/>
    <property type="match status" value="1"/>
</dbReference>
<dbReference type="Proteomes" id="UP000245014">
    <property type="component" value="Unassembled WGS sequence"/>
</dbReference>
<reference evidence="9 10" key="1">
    <citation type="submission" date="2018-05" db="EMBL/GenBank/DDBJ databases">
        <title>Antimicrobial susceptibility testing and genomic analysis of Arcobacter skirrowii strains and one Arcobacter butzleri isolated from German poultry farms.</title>
        <authorList>
            <person name="Haenel I."/>
            <person name="Hotzel H."/>
            <person name="Tomaso H."/>
            <person name="Busch A."/>
        </authorList>
    </citation>
    <scope>NUCLEOTIDE SEQUENCE [LARGE SCALE GENOMIC DNA]</scope>
    <source>
        <strain evidence="10">v</strain>
    </source>
</reference>
<feature type="zinc finger region" description="C4-type" evidence="7">
    <location>
        <begin position="58"/>
        <end position="73"/>
    </location>
</feature>
<dbReference type="InterPro" id="IPR000093">
    <property type="entry name" value="DNA_Rcmb_RecR"/>
</dbReference>
<name>A0A2U2C0Y1_9BACT</name>
<dbReference type="GO" id="GO:0008270">
    <property type="term" value="F:zinc ion binding"/>
    <property type="evidence" value="ECO:0007669"/>
    <property type="project" value="UniProtKB-KW"/>
</dbReference>
<keyword evidence="5 7" id="KW-0233">DNA recombination</keyword>
<keyword evidence="4 7" id="KW-0862">Zinc</keyword>
<evidence type="ECO:0000256" key="4">
    <source>
        <dbReference type="ARBA" id="ARBA00022833"/>
    </source>
</evidence>
<organism evidence="9 10">
    <name type="scientific">Aliarcobacter skirrowii</name>
    <dbReference type="NCBI Taxonomy" id="28200"/>
    <lineage>
        <taxon>Bacteria</taxon>
        <taxon>Pseudomonadati</taxon>
        <taxon>Campylobacterota</taxon>
        <taxon>Epsilonproteobacteria</taxon>
        <taxon>Campylobacterales</taxon>
        <taxon>Arcobacteraceae</taxon>
        <taxon>Aliarcobacter</taxon>
    </lineage>
</organism>
<dbReference type="InterPro" id="IPR034137">
    <property type="entry name" value="TOPRIM_RecR"/>
</dbReference>
<evidence type="ECO:0000256" key="6">
    <source>
        <dbReference type="ARBA" id="ARBA00023204"/>
    </source>
</evidence>
<accession>A0A2U2C0Y1</accession>
<evidence type="ECO:0000256" key="3">
    <source>
        <dbReference type="ARBA" id="ARBA00022771"/>
    </source>
</evidence>
<keyword evidence="3 7" id="KW-0863">Zinc-finger</keyword>
<dbReference type="GeneID" id="61750918"/>
<dbReference type="CDD" id="cd01025">
    <property type="entry name" value="TOPRIM_recR"/>
    <property type="match status" value="1"/>
</dbReference>
<protein>
    <recommendedName>
        <fullName evidence="7">Recombination protein RecR</fullName>
    </recommendedName>
</protein>
<dbReference type="STRING" id="28200.GCA_001572935_00964"/>
<dbReference type="PANTHER" id="PTHR30446">
    <property type="entry name" value="RECOMBINATION PROTEIN RECR"/>
    <property type="match status" value="1"/>
</dbReference>
<evidence type="ECO:0000256" key="7">
    <source>
        <dbReference type="HAMAP-Rule" id="MF_00017"/>
    </source>
</evidence>
<dbReference type="Gene3D" id="1.10.8.420">
    <property type="entry name" value="RecR Domain 1"/>
    <property type="match status" value="1"/>
</dbReference>
<comment type="caution">
    <text evidence="9">The sequence shown here is derived from an EMBL/GenBank/DDBJ whole genome shotgun (WGS) entry which is preliminary data.</text>
</comment>
<comment type="similarity">
    <text evidence="7">Belongs to the RecR family.</text>
</comment>
<keyword evidence="2 7" id="KW-0227">DNA damage</keyword>
<keyword evidence="1 7" id="KW-0479">Metal-binding</keyword>
<evidence type="ECO:0000313" key="10">
    <source>
        <dbReference type="Proteomes" id="UP000245014"/>
    </source>
</evidence>
<dbReference type="PROSITE" id="PS50880">
    <property type="entry name" value="TOPRIM"/>
    <property type="match status" value="1"/>
</dbReference>
<comment type="function">
    <text evidence="7">May play a role in DNA repair. It seems to be involved in an RecBC-independent recombinational process of DNA repair. It may act with RecF and RecO.</text>
</comment>
<evidence type="ECO:0000313" key="9">
    <source>
        <dbReference type="EMBL" id="PWE21636.1"/>
    </source>
</evidence>
<sequence>MNRGLEKFYELVEAFESLPTIGKKSALRLAYHIVMNDNYCGVKLSHSIESALKTIKRCKKCSCMSENEICEYCLDDSRDDSKLCIVQSAKDIFIIEDSKEFDGRYFVIDELEQSYILKLQEYIKNSKVKNILFAITPSIANDAFILYIEDKLKDFDIKFTKIAQGVPTGVSLENVDLLSLSKAIQSKVEI</sequence>
<evidence type="ECO:0000259" key="8">
    <source>
        <dbReference type="PROSITE" id="PS50880"/>
    </source>
</evidence>
<dbReference type="InterPro" id="IPR006171">
    <property type="entry name" value="TOPRIM_dom"/>
</dbReference>
<dbReference type="Gene3D" id="3.40.1360.10">
    <property type="match status" value="1"/>
</dbReference>
<dbReference type="AlphaFoldDB" id="A0A2U2C0Y1"/>
<evidence type="ECO:0000256" key="2">
    <source>
        <dbReference type="ARBA" id="ARBA00022763"/>
    </source>
</evidence>
<dbReference type="PANTHER" id="PTHR30446:SF0">
    <property type="entry name" value="RECOMBINATION PROTEIN RECR"/>
    <property type="match status" value="1"/>
</dbReference>
<dbReference type="SUPFAM" id="SSF111304">
    <property type="entry name" value="Recombination protein RecR"/>
    <property type="match status" value="1"/>
</dbReference>
<dbReference type="Pfam" id="PF21176">
    <property type="entry name" value="RecR_HhH"/>
    <property type="match status" value="1"/>
</dbReference>
<evidence type="ECO:0000256" key="1">
    <source>
        <dbReference type="ARBA" id="ARBA00022723"/>
    </source>
</evidence>
<evidence type="ECO:0000256" key="5">
    <source>
        <dbReference type="ARBA" id="ARBA00023172"/>
    </source>
</evidence>
<keyword evidence="6 7" id="KW-0234">DNA repair</keyword>
<proteinExistence type="inferred from homology"/>
<dbReference type="EMBL" id="QEYI01000003">
    <property type="protein sequence ID" value="PWE21636.1"/>
    <property type="molecule type" value="Genomic_DNA"/>
</dbReference>
<dbReference type="GO" id="GO:0003677">
    <property type="term" value="F:DNA binding"/>
    <property type="evidence" value="ECO:0007669"/>
    <property type="project" value="UniProtKB-UniRule"/>
</dbReference>
<gene>
    <name evidence="7" type="primary">recR</name>
    <name evidence="9" type="ORF">DF188_05320</name>
</gene>